<evidence type="ECO:0000313" key="2">
    <source>
        <dbReference type="EMBL" id="CAC5383419.1"/>
    </source>
</evidence>
<proteinExistence type="predicted"/>
<dbReference type="InterPro" id="IPR001073">
    <property type="entry name" value="C1q_dom"/>
</dbReference>
<dbReference type="EMBL" id="CACVKT020003360">
    <property type="protein sequence ID" value="CAC5383419.1"/>
    <property type="molecule type" value="Genomic_DNA"/>
</dbReference>
<dbReference type="SUPFAM" id="SSF49842">
    <property type="entry name" value="TNF-like"/>
    <property type="match status" value="1"/>
</dbReference>
<accession>A0A6J8BL71</accession>
<feature type="domain" description="C1q" evidence="1">
    <location>
        <begin position="439"/>
        <end position="540"/>
    </location>
</feature>
<dbReference type="Proteomes" id="UP000507470">
    <property type="component" value="Unassembled WGS sequence"/>
</dbReference>
<dbReference type="Pfam" id="PF00386">
    <property type="entry name" value="C1q"/>
    <property type="match status" value="1"/>
</dbReference>
<protein>
    <submittedName>
        <fullName evidence="2">C1QL</fullName>
    </submittedName>
</protein>
<dbReference type="InterPro" id="IPR008983">
    <property type="entry name" value="Tumour_necrosis_fac-like_dom"/>
</dbReference>
<evidence type="ECO:0000259" key="1">
    <source>
        <dbReference type="Pfam" id="PF00386"/>
    </source>
</evidence>
<keyword evidence="3" id="KW-1185">Reference proteome</keyword>
<reference evidence="2 3" key="1">
    <citation type="submission" date="2020-06" db="EMBL/GenBank/DDBJ databases">
        <authorList>
            <person name="Li R."/>
            <person name="Bekaert M."/>
        </authorList>
    </citation>
    <scope>NUCLEOTIDE SEQUENCE [LARGE SCALE GENOMIC DNA]</scope>
    <source>
        <strain evidence="3">wild</strain>
    </source>
</reference>
<name>A0A6J8BL71_MYTCO</name>
<organism evidence="2 3">
    <name type="scientific">Mytilus coruscus</name>
    <name type="common">Sea mussel</name>
    <dbReference type="NCBI Taxonomy" id="42192"/>
    <lineage>
        <taxon>Eukaryota</taxon>
        <taxon>Metazoa</taxon>
        <taxon>Spiralia</taxon>
        <taxon>Lophotrochozoa</taxon>
        <taxon>Mollusca</taxon>
        <taxon>Bivalvia</taxon>
        <taxon>Autobranchia</taxon>
        <taxon>Pteriomorphia</taxon>
        <taxon>Mytilida</taxon>
        <taxon>Mytiloidea</taxon>
        <taxon>Mytilidae</taxon>
        <taxon>Mytilinae</taxon>
        <taxon>Mytilus</taxon>
    </lineage>
</organism>
<dbReference type="AlphaFoldDB" id="A0A6J8BL71"/>
<sequence>MKRRLDRPKVVQLGQLKRGTNLALLRTTITIELPKLLDQLKLCRILLILSLTVVILNLHSPFVQATDGVSRPSMTCVTSVNSLDIGARTVHLTGSSHFSTTLKDKAPNDLNPIFNDKYLDCESYFSEWGIENSNDYSIFLEQIKFFENAEHNSTFHGVKARRLAQVVGKIISMSPVIGNVSRLKTRYSYMCIESRVSWDTVLNMEIPVQVKEELLIWLDNIERVNEKKLDFYSKSTVMVYSDASNFACVAYTVEVNTNSLGSESESLLSCSKFHFEEKILEKVVRLEHKMEVYAEKIKLWEESITSILDKVTEAKKKTETFVESMRDAYLQDQTRFNDSFLETVDHFKLQSANETGFYERQMNSLLDSFSSKVIEFSEAERKRESTMKLSLHQEQNRFNESFEKIVGNFQVRFNNSLQEIALKQQKVALTACHAGSTVSSGKIVHFRNIKTNIGITDLSAYKSTGKFVCTVTGLYHVSAVMMSYTEGVFYYIYKNNDNMIETYYGKVDGSYQTRTRVFVTMLDVGDEITVRTGGSQYIYHNSCFTIVKIN</sequence>
<evidence type="ECO:0000313" key="3">
    <source>
        <dbReference type="Proteomes" id="UP000507470"/>
    </source>
</evidence>
<gene>
    <name evidence="2" type="ORF">MCOR_19164</name>
</gene>
<dbReference type="Gene3D" id="2.60.120.40">
    <property type="match status" value="1"/>
</dbReference>